<feature type="signal peptide" evidence="1">
    <location>
        <begin position="1"/>
        <end position="24"/>
    </location>
</feature>
<accession>E1L807</accession>
<protein>
    <submittedName>
        <fullName evidence="2">Uncharacterized protein</fullName>
    </submittedName>
</protein>
<sequence>MKKWLLLVMALCCFVFGGFNTASADYPVHLYGDPNYILIDAHMGTGWYLDRSSLNVQKYAPPQYIIAVNIVSVRDADRGNTTISGVTTKRFLYNWTTQAMYVERQLNSNDWRYLKPKDSWANIGISMPAGEMAFYLAYNMKFYGARSYLSSNFYNKVY</sequence>
<evidence type="ECO:0000313" key="2">
    <source>
        <dbReference type="EMBL" id="EFL55527.1"/>
    </source>
</evidence>
<dbReference type="AlphaFoldDB" id="E1L807"/>
<proteinExistence type="predicted"/>
<dbReference type="EMBL" id="AEDR01000054">
    <property type="protein sequence ID" value="EFL55527.1"/>
    <property type="molecule type" value="Genomic_DNA"/>
</dbReference>
<gene>
    <name evidence="2" type="ORF">HMPREF9321_0049</name>
</gene>
<organism evidence="2 3">
    <name type="scientific">Veillonella atypica ACS-049-V-Sch6</name>
    <dbReference type="NCBI Taxonomy" id="866776"/>
    <lineage>
        <taxon>Bacteria</taxon>
        <taxon>Bacillati</taxon>
        <taxon>Bacillota</taxon>
        <taxon>Negativicutes</taxon>
        <taxon>Veillonellales</taxon>
        <taxon>Veillonellaceae</taxon>
        <taxon>Veillonella</taxon>
    </lineage>
</organism>
<name>E1L807_9FIRM</name>
<dbReference type="RefSeq" id="WP_005378344.1">
    <property type="nucleotide sequence ID" value="NZ_AEDR01000054.1"/>
</dbReference>
<reference evidence="2 3" key="1">
    <citation type="submission" date="2010-08" db="EMBL/GenBank/DDBJ databases">
        <authorList>
            <person name="Durkin A.S."/>
            <person name="Madupu R."/>
            <person name="Torralba M."/>
            <person name="Gillis M."/>
            <person name="Methe B."/>
            <person name="Sutton G."/>
            <person name="Nelson K.E."/>
        </authorList>
    </citation>
    <scope>NUCLEOTIDE SEQUENCE [LARGE SCALE GENOMIC DNA]</scope>
    <source>
        <strain evidence="2 3">ACS-049-V-Sch6</strain>
    </source>
</reference>
<evidence type="ECO:0000313" key="3">
    <source>
        <dbReference type="Proteomes" id="UP000004211"/>
    </source>
</evidence>
<keyword evidence="1" id="KW-0732">Signal</keyword>
<evidence type="ECO:0000256" key="1">
    <source>
        <dbReference type="SAM" id="SignalP"/>
    </source>
</evidence>
<feature type="chain" id="PRO_5003148927" evidence="1">
    <location>
        <begin position="25"/>
        <end position="158"/>
    </location>
</feature>
<comment type="caution">
    <text evidence="2">The sequence shown here is derived from an EMBL/GenBank/DDBJ whole genome shotgun (WGS) entry which is preliminary data.</text>
</comment>
<dbReference type="Proteomes" id="UP000004211">
    <property type="component" value="Unassembled WGS sequence"/>
</dbReference>
<dbReference type="eggNOG" id="ENOG5031PBF">
    <property type="taxonomic scope" value="Bacteria"/>
</dbReference>